<dbReference type="InterPro" id="IPR053074">
    <property type="entry name" value="NPC_Nucleoporin"/>
</dbReference>
<protein>
    <recommendedName>
        <fullName evidence="9">RanBD1 domain-containing protein</fullName>
    </recommendedName>
</protein>
<feature type="compositionally biased region" description="Polar residues" evidence="8">
    <location>
        <begin position="241"/>
        <end position="250"/>
    </location>
</feature>
<accession>A0A9P6ZVF2</accession>
<dbReference type="AlphaFoldDB" id="A0A9P6ZVF2"/>
<evidence type="ECO:0000256" key="8">
    <source>
        <dbReference type="SAM" id="MobiDB-lite"/>
    </source>
</evidence>
<dbReference type="CDD" id="cd13170">
    <property type="entry name" value="RanBD_NUP50"/>
    <property type="match status" value="1"/>
</dbReference>
<comment type="caution">
    <text evidence="10">The sequence shown here is derived from an EMBL/GenBank/DDBJ whole genome shotgun (WGS) entry which is preliminary data.</text>
</comment>
<feature type="region of interest" description="Disordered" evidence="8">
    <location>
        <begin position="190"/>
        <end position="216"/>
    </location>
</feature>
<dbReference type="SMART" id="SM00160">
    <property type="entry name" value="RanBD"/>
    <property type="match status" value="1"/>
</dbReference>
<keyword evidence="7" id="KW-0539">Nucleus</keyword>
<dbReference type="InterPro" id="IPR011993">
    <property type="entry name" value="PH-like_dom_sf"/>
</dbReference>
<evidence type="ECO:0000259" key="9">
    <source>
        <dbReference type="PROSITE" id="PS50196"/>
    </source>
</evidence>
<dbReference type="InterPro" id="IPR000156">
    <property type="entry name" value="Ran_bind_dom"/>
</dbReference>
<feature type="compositionally biased region" description="Low complexity" evidence="8">
    <location>
        <begin position="252"/>
        <end position="267"/>
    </location>
</feature>
<dbReference type="PROSITE" id="PS50196">
    <property type="entry name" value="RANBD1"/>
    <property type="match status" value="1"/>
</dbReference>
<dbReference type="InterPro" id="IPR015007">
    <property type="entry name" value="NUP2/50/61"/>
</dbReference>
<keyword evidence="6" id="KW-0906">Nuclear pore complex</keyword>
<organism evidence="10 11">
    <name type="scientific">Suillus placidus</name>
    <dbReference type="NCBI Taxonomy" id="48579"/>
    <lineage>
        <taxon>Eukaryota</taxon>
        <taxon>Fungi</taxon>
        <taxon>Dikarya</taxon>
        <taxon>Basidiomycota</taxon>
        <taxon>Agaricomycotina</taxon>
        <taxon>Agaricomycetes</taxon>
        <taxon>Agaricomycetidae</taxon>
        <taxon>Boletales</taxon>
        <taxon>Suillineae</taxon>
        <taxon>Suillaceae</taxon>
        <taxon>Suillus</taxon>
    </lineage>
</organism>
<feature type="compositionally biased region" description="Polar residues" evidence="8">
    <location>
        <begin position="277"/>
        <end position="286"/>
    </location>
</feature>
<feature type="domain" description="RanBD1" evidence="9">
    <location>
        <begin position="540"/>
        <end position="655"/>
    </location>
</feature>
<evidence type="ECO:0000256" key="6">
    <source>
        <dbReference type="ARBA" id="ARBA00023132"/>
    </source>
</evidence>
<dbReference type="GO" id="GO:0005643">
    <property type="term" value="C:nuclear pore"/>
    <property type="evidence" value="ECO:0007669"/>
    <property type="project" value="UniProtKB-SubCell"/>
</dbReference>
<dbReference type="PANTHER" id="PTHR38697:SF1">
    <property type="entry name" value="NUCLEAR PORE COMPLEX PROTEIN SIMILAR TO S. CEREVISIAE NUP2 (EUROFUNG)"/>
    <property type="match status" value="1"/>
</dbReference>
<dbReference type="EMBL" id="JABBWD010000023">
    <property type="protein sequence ID" value="KAG1776975.1"/>
    <property type="molecule type" value="Genomic_DNA"/>
</dbReference>
<evidence type="ECO:0000256" key="7">
    <source>
        <dbReference type="ARBA" id="ARBA00023242"/>
    </source>
</evidence>
<evidence type="ECO:0000256" key="4">
    <source>
        <dbReference type="ARBA" id="ARBA00022927"/>
    </source>
</evidence>
<dbReference type="GO" id="GO:0015031">
    <property type="term" value="P:protein transport"/>
    <property type="evidence" value="ECO:0007669"/>
    <property type="project" value="UniProtKB-KW"/>
</dbReference>
<dbReference type="GO" id="GO:0051028">
    <property type="term" value="P:mRNA transport"/>
    <property type="evidence" value="ECO:0007669"/>
    <property type="project" value="UniProtKB-KW"/>
</dbReference>
<feature type="compositionally biased region" description="Low complexity" evidence="8">
    <location>
        <begin position="305"/>
        <end position="323"/>
    </location>
</feature>
<keyword evidence="3" id="KW-0509">mRNA transport</keyword>
<feature type="compositionally biased region" description="Basic and acidic residues" evidence="8">
    <location>
        <begin position="1"/>
        <end position="12"/>
    </location>
</feature>
<sequence length="657" mass="67327">MKRSAERQISKDDGDDIEEVEDPGKGFQKADESVLTKRQIRGLPKRTMASNKALSFAGLPSAPLSPADSEPPASPKFGGFSGFGSGAGPSPFSFTPPATTAFATSNVAPSASAATKGFASVVQAASTANASPSTSDEDYNAELNYYKSIRGLNVSFLSAIQKAVDQDPFIDIAGLLESYKNLRTTVQTDLDSSSKAASQKASASGPPAPEKAAPSATVFPVPKGFSGFGSFGSPSLPTSSTNGTDKSSVPKSAFPFSTSSSTNSTPTYGFGAKTSEDTLATPSPFGTSEAPKSAFSFGAKSDDTSSSSPSPFSFAASAAPAPSKGKDDSKSSSAFGSSSGIPNFFASSKAASSTFSDLKPTSAFGTTTSLFGNSTDSKTPSFFTPGSSDLLNKVSAKIDTGNEETKIGSTTGLFGSSSSFAPPTNAFASAATDKPTSAFGTFGAGSPPKGNGFTFGKAGGGSIGNPVGFGFGVAKPGDGASASSSSSPTEFSFGAPPTKSVSPSMDTASRSGSQPAAGDEGTQDDAKLLPTSNHDGEGEGEEDEVTTYTVKAKVYKLSKTSDKSEWKELGVGMFRLKKHKETGARRALMRNSATGRIIINFRLFASLTPTLMKTMISFVGHDEGAPAPFRIRVKTPEQAQELKNALDREVAAVKEPN</sequence>
<keyword evidence="4" id="KW-0653">Protein transport</keyword>
<dbReference type="Proteomes" id="UP000714275">
    <property type="component" value="Unassembled WGS sequence"/>
</dbReference>
<evidence type="ECO:0000256" key="2">
    <source>
        <dbReference type="ARBA" id="ARBA00022448"/>
    </source>
</evidence>
<evidence type="ECO:0000313" key="10">
    <source>
        <dbReference type="EMBL" id="KAG1776975.1"/>
    </source>
</evidence>
<feature type="region of interest" description="Disordered" evidence="8">
    <location>
        <begin position="1"/>
        <end position="82"/>
    </location>
</feature>
<name>A0A9P6ZVF2_9AGAM</name>
<evidence type="ECO:0000313" key="11">
    <source>
        <dbReference type="Proteomes" id="UP000714275"/>
    </source>
</evidence>
<gene>
    <name evidence="10" type="ORF">EV702DRAFT_296728</name>
</gene>
<feature type="compositionally biased region" description="Low complexity" evidence="8">
    <location>
        <begin position="193"/>
        <end position="204"/>
    </location>
</feature>
<feature type="region of interest" description="Disordered" evidence="8">
    <location>
        <begin position="477"/>
        <end position="545"/>
    </location>
</feature>
<keyword evidence="2" id="KW-0813">Transport</keyword>
<proteinExistence type="predicted"/>
<dbReference type="SUPFAM" id="SSF50729">
    <property type="entry name" value="PH domain-like"/>
    <property type="match status" value="1"/>
</dbReference>
<dbReference type="Gene3D" id="2.30.29.30">
    <property type="entry name" value="Pleckstrin-homology domain (PH domain)/Phosphotyrosine-binding domain (PTB)"/>
    <property type="match status" value="1"/>
</dbReference>
<dbReference type="Pfam" id="PF08911">
    <property type="entry name" value="NUP50"/>
    <property type="match status" value="1"/>
</dbReference>
<evidence type="ECO:0000256" key="3">
    <source>
        <dbReference type="ARBA" id="ARBA00022816"/>
    </source>
</evidence>
<dbReference type="PANTHER" id="PTHR38697">
    <property type="entry name" value="NUCLEAR PORE COMPLEX PROTEIN SIMILAR TO S. CEREVISIAE NUP2 (EUROFUNG)"/>
    <property type="match status" value="1"/>
</dbReference>
<feature type="compositionally biased region" description="Polar residues" evidence="8">
    <location>
        <begin position="499"/>
        <end position="514"/>
    </location>
</feature>
<evidence type="ECO:0000256" key="1">
    <source>
        <dbReference type="ARBA" id="ARBA00004567"/>
    </source>
</evidence>
<feature type="region of interest" description="Disordered" evidence="8">
    <location>
        <begin position="236"/>
        <end position="337"/>
    </location>
</feature>
<dbReference type="Pfam" id="PF00638">
    <property type="entry name" value="Ran_BP1"/>
    <property type="match status" value="1"/>
</dbReference>
<evidence type="ECO:0000256" key="5">
    <source>
        <dbReference type="ARBA" id="ARBA00023010"/>
    </source>
</evidence>
<keyword evidence="11" id="KW-1185">Reference proteome</keyword>
<reference evidence="10" key="1">
    <citation type="journal article" date="2020" name="New Phytol.">
        <title>Comparative genomics reveals dynamic genome evolution in host specialist ectomycorrhizal fungi.</title>
        <authorList>
            <person name="Lofgren L.A."/>
            <person name="Nguyen N.H."/>
            <person name="Vilgalys R."/>
            <person name="Ruytinx J."/>
            <person name="Liao H.L."/>
            <person name="Branco S."/>
            <person name="Kuo A."/>
            <person name="LaButti K."/>
            <person name="Lipzen A."/>
            <person name="Andreopoulos W."/>
            <person name="Pangilinan J."/>
            <person name="Riley R."/>
            <person name="Hundley H."/>
            <person name="Na H."/>
            <person name="Barry K."/>
            <person name="Grigoriev I.V."/>
            <person name="Stajich J.E."/>
            <person name="Kennedy P.G."/>
        </authorList>
    </citation>
    <scope>NUCLEOTIDE SEQUENCE</scope>
    <source>
        <strain evidence="10">DOB743</strain>
    </source>
</reference>
<keyword evidence="5" id="KW-0811">Translocation</keyword>
<dbReference type="OrthoDB" id="185618at2759"/>
<feature type="compositionally biased region" description="Basic and acidic residues" evidence="8">
    <location>
        <begin position="22"/>
        <end position="35"/>
    </location>
</feature>
<comment type="subcellular location">
    <subcellularLocation>
        <location evidence="1">Nucleus</location>
        <location evidence="1">Nuclear pore complex</location>
    </subcellularLocation>
</comment>